<gene>
    <name evidence="2" type="ORF">VPNG_00838</name>
</gene>
<keyword evidence="3" id="KW-1185">Reference proteome</keyword>
<organism evidence="2 3">
    <name type="scientific">Cytospora leucostoma</name>
    <dbReference type="NCBI Taxonomy" id="1230097"/>
    <lineage>
        <taxon>Eukaryota</taxon>
        <taxon>Fungi</taxon>
        <taxon>Dikarya</taxon>
        <taxon>Ascomycota</taxon>
        <taxon>Pezizomycotina</taxon>
        <taxon>Sordariomycetes</taxon>
        <taxon>Sordariomycetidae</taxon>
        <taxon>Diaporthales</taxon>
        <taxon>Cytosporaceae</taxon>
        <taxon>Cytospora</taxon>
    </lineage>
</organism>
<comment type="caution">
    <text evidence="2">The sequence shown here is derived from an EMBL/GenBank/DDBJ whole genome shotgun (WGS) entry which is preliminary data.</text>
</comment>
<reference evidence="2 3" key="1">
    <citation type="submission" date="2015-09" db="EMBL/GenBank/DDBJ databases">
        <title>Host preference determinants of Valsa canker pathogens revealed by comparative genomics.</title>
        <authorList>
            <person name="Yin Z."/>
            <person name="Huang L."/>
        </authorList>
    </citation>
    <scope>NUCLEOTIDE SEQUENCE [LARGE SCALE GENOMIC DNA]</scope>
    <source>
        <strain evidence="2 3">SXYLt</strain>
    </source>
</reference>
<dbReference type="AlphaFoldDB" id="A0A423XM20"/>
<name>A0A423XM20_9PEZI</name>
<dbReference type="Proteomes" id="UP000285146">
    <property type="component" value="Unassembled WGS sequence"/>
</dbReference>
<evidence type="ECO:0000313" key="3">
    <source>
        <dbReference type="Proteomes" id="UP000285146"/>
    </source>
</evidence>
<accession>A0A423XM20</accession>
<protein>
    <submittedName>
        <fullName evidence="2">Uncharacterized protein</fullName>
    </submittedName>
</protein>
<feature type="region of interest" description="Disordered" evidence="1">
    <location>
        <begin position="105"/>
        <end position="129"/>
    </location>
</feature>
<evidence type="ECO:0000256" key="1">
    <source>
        <dbReference type="SAM" id="MobiDB-lite"/>
    </source>
</evidence>
<proteinExistence type="predicted"/>
<dbReference type="EMBL" id="LKEB01000002">
    <property type="protein sequence ID" value="ROW17608.1"/>
    <property type="molecule type" value="Genomic_DNA"/>
</dbReference>
<evidence type="ECO:0000313" key="2">
    <source>
        <dbReference type="EMBL" id="ROW17608.1"/>
    </source>
</evidence>
<dbReference type="InParanoid" id="A0A423XM20"/>
<sequence length="129" mass="14185">MSYGCSLLSLHLRHRKNNIAAYLVAGKDGDTLSARSQYQSRKHSSSQAGNAPFVPMLGGNVIKDNERRAYHVSSLSARQPFHVGNELFQNKKIAALGKIGDELGRILSPSKTSTPRMRRPAKGPCSFFE</sequence>